<reference evidence="8 9" key="1">
    <citation type="journal article" date="2018" name="Front. Microbiol.">
        <title>Genome-Wide Analysis of Corynespora cassiicola Leaf Fall Disease Putative Effectors.</title>
        <authorList>
            <person name="Lopez D."/>
            <person name="Ribeiro S."/>
            <person name="Label P."/>
            <person name="Fumanal B."/>
            <person name="Venisse J.S."/>
            <person name="Kohler A."/>
            <person name="de Oliveira R.R."/>
            <person name="Labutti K."/>
            <person name="Lipzen A."/>
            <person name="Lail K."/>
            <person name="Bauer D."/>
            <person name="Ohm R.A."/>
            <person name="Barry K.W."/>
            <person name="Spatafora J."/>
            <person name="Grigoriev I.V."/>
            <person name="Martin F.M."/>
            <person name="Pujade-Renaud V."/>
        </authorList>
    </citation>
    <scope>NUCLEOTIDE SEQUENCE [LARGE SCALE GENOMIC DNA]</scope>
    <source>
        <strain evidence="8 9">Philippines</strain>
    </source>
</reference>
<dbReference type="EC" id="1.14.99.56" evidence="5"/>
<evidence type="ECO:0000256" key="4">
    <source>
        <dbReference type="ARBA" id="ARBA00023157"/>
    </source>
</evidence>
<accession>A0A2T2NSN5</accession>
<evidence type="ECO:0000256" key="6">
    <source>
        <dbReference type="SAM" id="MobiDB-lite"/>
    </source>
</evidence>
<evidence type="ECO:0000313" key="8">
    <source>
        <dbReference type="EMBL" id="PSN68286.1"/>
    </source>
</evidence>
<keyword evidence="5" id="KW-0624">Polysaccharide degradation</keyword>
<dbReference type="OrthoDB" id="3496539at2759"/>
<dbReference type="GO" id="GO:0008810">
    <property type="term" value="F:cellulase activity"/>
    <property type="evidence" value="ECO:0007669"/>
    <property type="project" value="UniProtKB-UniRule"/>
</dbReference>
<keyword evidence="5" id="KW-0136">Cellulose degradation</keyword>
<keyword evidence="4 5" id="KW-1015">Disulfide bond</keyword>
<dbReference type="GO" id="GO:0030248">
    <property type="term" value="F:cellulose binding"/>
    <property type="evidence" value="ECO:0007669"/>
    <property type="project" value="UniProtKB-UniRule"/>
</dbReference>
<evidence type="ECO:0000256" key="3">
    <source>
        <dbReference type="ARBA" id="ARBA00022525"/>
    </source>
</evidence>
<dbReference type="STRING" id="1448308.A0A2T2NSN5"/>
<gene>
    <name evidence="8" type="ORF">BS50DRAFT_573212</name>
</gene>
<evidence type="ECO:0000259" key="7">
    <source>
        <dbReference type="Pfam" id="PF03443"/>
    </source>
</evidence>
<comment type="domain">
    <text evidence="5">Has a modular structure: an endo-beta-1,4-glucanase catalytic module at the N-terminus, a linker rich in serines and threonines, and a C-terminal carbohydrate-binding module (CBM).</text>
</comment>
<organism evidence="8 9">
    <name type="scientific">Corynespora cassiicola Philippines</name>
    <dbReference type="NCBI Taxonomy" id="1448308"/>
    <lineage>
        <taxon>Eukaryota</taxon>
        <taxon>Fungi</taxon>
        <taxon>Dikarya</taxon>
        <taxon>Ascomycota</taxon>
        <taxon>Pezizomycotina</taxon>
        <taxon>Dothideomycetes</taxon>
        <taxon>Pleosporomycetidae</taxon>
        <taxon>Pleosporales</taxon>
        <taxon>Corynesporascaceae</taxon>
        <taxon>Corynespora</taxon>
    </lineage>
</organism>
<evidence type="ECO:0000256" key="1">
    <source>
        <dbReference type="ARBA" id="ARBA00001973"/>
    </source>
</evidence>
<name>A0A2T2NSN5_CORCC</name>
<dbReference type="GO" id="GO:0005576">
    <property type="term" value="C:extracellular region"/>
    <property type="evidence" value="ECO:0007669"/>
    <property type="project" value="UniProtKB-SubCell"/>
</dbReference>
<comment type="cofactor">
    <cofactor evidence="1">
        <name>Cu(2+)</name>
        <dbReference type="ChEBI" id="CHEBI:29036"/>
    </cofactor>
</comment>
<dbReference type="Pfam" id="PF03443">
    <property type="entry name" value="AA9"/>
    <property type="match status" value="1"/>
</dbReference>
<dbReference type="PANTHER" id="PTHR33353">
    <property type="entry name" value="PUTATIVE (AFU_ORTHOLOGUE AFUA_1G12560)-RELATED"/>
    <property type="match status" value="1"/>
</dbReference>
<keyword evidence="5" id="KW-0119">Carbohydrate metabolism</keyword>
<feature type="compositionally biased region" description="Polar residues" evidence="6">
    <location>
        <begin position="248"/>
        <end position="267"/>
    </location>
</feature>
<dbReference type="GO" id="GO:0030245">
    <property type="term" value="P:cellulose catabolic process"/>
    <property type="evidence" value="ECO:0007669"/>
    <property type="project" value="UniProtKB-UniRule"/>
</dbReference>
<dbReference type="AlphaFoldDB" id="A0A2T2NSN5"/>
<comment type="subcellular location">
    <subcellularLocation>
        <location evidence="2 5">Secreted</location>
    </subcellularLocation>
</comment>
<keyword evidence="9" id="KW-1185">Reference proteome</keyword>
<comment type="catalytic activity">
    <reaction evidence="5">
        <text>[(1-&gt;4)-beta-D-glucosyl]n+m + reduced acceptor + O2 = 4-dehydro-beta-D-glucosyl-[(1-&gt;4)-beta-D-glucosyl]n-1 + [(1-&gt;4)-beta-D-glucosyl]m + acceptor + H2O.</text>
        <dbReference type="EC" id="1.14.99.56"/>
    </reaction>
</comment>
<proteinExistence type="predicted"/>
<dbReference type="CDD" id="cd21175">
    <property type="entry name" value="LPMO_AA9"/>
    <property type="match status" value="1"/>
</dbReference>
<dbReference type="Proteomes" id="UP000240883">
    <property type="component" value="Unassembled WGS sequence"/>
</dbReference>
<dbReference type="EMBL" id="KZ678134">
    <property type="protein sequence ID" value="PSN68286.1"/>
    <property type="molecule type" value="Genomic_DNA"/>
</dbReference>
<sequence>MKLSILSAAAIVNFASAHYFFDKLIIDGKETNSYEFVRENTRPAKYNPTKWENVRDDMTPDLTDFRCNKGAFESASRTGTAEVKAGSKLAMKLAVGATMQHPGPALVYMSKAPTTAKTYEGDGDWFKIFEESVCDKSADFTRNAWCTWDKDTIEFTIPADTPDGEYLIRPEHIGVHGAHVGQAEFYYACAQVKVTGGGSGTPGPTVKFPGAYKKDDPSFNFSIYGGFKEYPMPGPSVWGGGSSISGGNDTTTEATTPVNNEQATEEGTCSGKVSARHPRDFRA</sequence>
<dbReference type="Gene3D" id="2.70.50.70">
    <property type="match status" value="1"/>
</dbReference>
<feature type="domain" description="Auxiliary Activity family 9 catalytic" evidence="7">
    <location>
        <begin position="18"/>
        <end position="225"/>
    </location>
</feature>
<comment type="function">
    <text evidence="5">Lytic polysaccharide monooxygenase (LMPO) that depolymerizes crystalline and amorphous polysaccharides via the oxidation of scissile alpha- or beta-(1-4)-glycosidic bonds, yielding C1 and/or C4 oxidation products. Catalysis by LPMOs requires the reduction of the active-site copper from Cu(II) to Cu(I) by a reducing agent and H(2)O(2) or O(2) as a cosubstrate.</text>
</comment>
<feature type="region of interest" description="Disordered" evidence="6">
    <location>
        <begin position="238"/>
        <end position="283"/>
    </location>
</feature>
<evidence type="ECO:0000313" key="9">
    <source>
        <dbReference type="Proteomes" id="UP000240883"/>
    </source>
</evidence>
<keyword evidence="3 5" id="KW-0964">Secreted</keyword>
<dbReference type="InterPro" id="IPR049892">
    <property type="entry name" value="AA9"/>
</dbReference>
<dbReference type="PANTHER" id="PTHR33353:SF2">
    <property type="entry name" value="ENDO-BETA-1,4-GLUCANASE D"/>
    <property type="match status" value="1"/>
</dbReference>
<evidence type="ECO:0000256" key="5">
    <source>
        <dbReference type="RuleBase" id="RU368122"/>
    </source>
</evidence>
<evidence type="ECO:0000256" key="2">
    <source>
        <dbReference type="ARBA" id="ARBA00004613"/>
    </source>
</evidence>
<dbReference type="InterPro" id="IPR005103">
    <property type="entry name" value="AA9_LPMO"/>
</dbReference>
<protein>
    <recommendedName>
        <fullName evidence="5">AA9 family lytic polysaccharide monooxygenase</fullName>
        <ecNumber evidence="5">1.14.99.56</ecNumber>
    </recommendedName>
    <alternativeName>
        <fullName evidence="5">Endo-beta-1,4-glucanase</fullName>
    </alternativeName>
    <alternativeName>
        <fullName evidence="5">Glycosyl hydrolase 61 family protein</fullName>
    </alternativeName>
</protein>